<keyword evidence="12" id="KW-0408">Iron</keyword>
<dbReference type="GO" id="GO:0008270">
    <property type="term" value="F:zinc ion binding"/>
    <property type="evidence" value="ECO:0007669"/>
    <property type="project" value="UniProtKB-KW"/>
</dbReference>
<evidence type="ECO:0000313" key="17">
    <source>
        <dbReference type="EMBL" id="KAK3610531.1"/>
    </source>
</evidence>
<dbReference type="Gene3D" id="1.10.150.60">
    <property type="entry name" value="ARID DNA-binding domain"/>
    <property type="match status" value="1"/>
</dbReference>
<evidence type="ECO:0000256" key="13">
    <source>
        <dbReference type="ARBA" id="ARBA00023242"/>
    </source>
</evidence>
<proteinExistence type="inferred from homology"/>
<dbReference type="GO" id="GO:0005634">
    <property type="term" value="C:nucleus"/>
    <property type="evidence" value="ECO:0007669"/>
    <property type="project" value="UniProtKB-SubCell"/>
</dbReference>
<dbReference type="Pfam" id="PF01388">
    <property type="entry name" value="ARID"/>
    <property type="match status" value="1"/>
</dbReference>
<keyword evidence="10" id="KW-0223">Dioxygenase</keyword>
<evidence type="ECO:0000256" key="5">
    <source>
        <dbReference type="ARBA" id="ARBA00022723"/>
    </source>
</evidence>
<dbReference type="PROSITE" id="PS51011">
    <property type="entry name" value="ARID"/>
    <property type="match status" value="1"/>
</dbReference>
<dbReference type="SMART" id="SM01014">
    <property type="entry name" value="ARID"/>
    <property type="match status" value="1"/>
</dbReference>
<dbReference type="PROSITE" id="PS51183">
    <property type="entry name" value="JMJN"/>
    <property type="match status" value="1"/>
</dbReference>
<comment type="cofactor">
    <cofactor evidence="1">
        <name>Fe(2+)</name>
        <dbReference type="ChEBI" id="CHEBI:29033"/>
    </cofactor>
</comment>
<evidence type="ECO:0000256" key="14">
    <source>
        <dbReference type="ARBA" id="ARBA00048734"/>
    </source>
</evidence>
<keyword evidence="6" id="KW-0677">Repeat</keyword>
<dbReference type="FunFam" id="1.10.150.60:FF:000001">
    <property type="entry name" value="Putative lysine-specific demethylase 5b"/>
    <property type="match status" value="1"/>
</dbReference>
<evidence type="ECO:0000256" key="4">
    <source>
        <dbReference type="ARBA" id="ARBA00012902"/>
    </source>
</evidence>
<evidence type="ECO:0000256" key="3">
    <source>
        <dbReference type="ARBA" id="ARBA00006801"/>
    </source>
</evidence>
<dbReference type="PANTHER" id="PTHR10694">
    <property type="entry name" value="LYSINE-SPECIFIC DEMETHYLASE"/>
    <property type="match status" value="1"/>
</dbReference>
<protein>
    <recommendedName>
        <fullName evidence="4">[histone H3]-trimethyl-L-lysine(4) demethylase</fullName>
        <ecNumber evidence="4">1.14.11.67</ecNumber>
    </recommendedName>
</protein>
<keyword evidence="13" id="KW-0539">Nucleus</keyword>
<evidence type="ECO:0000256" key="10">
    <source>
        <dbReference type="ARBA" id="ARBA00022964"/>
    </source>
</evidence>
<dbReference type="InterPro" id="IPR001606">
    <property type="entry name" value="ARID_dom"/>
</dbReference>
<evidence type="ECO:0000256" key="11">
    <source>
        <dbReference type="ARBA" id="ARBA00023002"/>
    </source>
</evidence>
<comment type="catalytic activity">
    <reaction evidence="14">
        <text>N(6),N(6),N(6)-trimethyl-L-lysyl(4)-[histone H3] + 3 2-oxoglutarate + 3 O2 = L-lysyl(4)-[histone H3] + 3 formaldehyde + 3 succinate + 3 CO2</text>
        <dbReference type="Rhea" id="RHEA:60208"/>
        <dbReference type="Rhea" id="RHEA-COMP:15537"/>
        <dbReference type="Rhea" id="RHEA-COMP:15547"/>
        <dbReference type="ChEBI" id="CHEBI:15379"/>
        <dbReference type="ChEBI" id="CHEBI:16526"/>
        <dbReference type="ChEBI" id="CHEBI:16810"/>
        <dbReference type="ChEBI" id="CHEBI:16842"/>
        <dbReference type="ChEBI" id="CHEBI:29969"/>
        <dbReference type="ChEBI" id="CHEBI:30031"/>
        <dbReference type="ChEBI" id="CHEBI:61961"/>
        <dbReference type="EC" id="1.14.11.67"/>
    </reaction>
</comment>
<evidence type="ECO:0000313" key="18">
    <source>
        <dbReference type="Proteomes" id="UP001195483"/>
    </source>
</evidence>
<dbReference type="GO" id="GO:0006355">
    <property type="term" value="P:regulation of DNA-templated transcription"/>
    <property type="evidence" value="ECO:0007669"/>
    <property type="project" value="TreeGrafter"/>
</dbReference>
<keyword evidence="8" id="KW-0862">Zinc</keyword>
<dbReference type="EC" id="1.14.11.67" evidence="4"/>
<dbReference type="AlphaFoldDB" id="A0AAE0WDC5"/>
<sequence length="274" mass="31902">MGESDDPYLNFEPPPEAPVFTPNEEEFADPLGYIAKIRPIAEKAGICKIKPPPDWQPPFAVDVDKFKFVPRIQRLNELEAKSRIKLNFLDQLAKFWDLQGNTLRIPHVEKKLLDLYSLYKTVEEEGGIEDITKERRWSKVAHKMGYPSGRGVGGILKGHYERLLYPYYLFKRGDSLEVALRSQPAFEEDDVFDKDYKPHGIAAKTAAGSYTRKPKKERMVKEDWQPPFEVDVDKLKFIPLIQRLNELEDSVLIHREYQAQRLWIPLKDLKMNET</sequence>
<dbReference type="CDD" id="cd16864">
    <property type="entry name" value="ARID_JARID"/>
    <property type="match status" value="1"/>
</dbReference>
<dbReference type="GO" id="GO:0034647">
    <property type="term" value="F:histone H3K4me/H3K4me2/H3K4me3 demethylase activity"/>
    <property type="evidence" value="ECO:0007669"/>
    <property type="project" value="UniProtKB-EC"/>
</dbReference>
<feature type="domain" description="JmjN" evidence="16">
    <location>
        <begin position="17"/>
        <end position="58"/>
    </location>
</feature>
<reference evidence="17" key="1">
    <citation type="journal article" date="2021" name="Genome Biol. Evol.">
        <title>A High-Quality Reference Genome for a Parasitic Bivalve with Doubly Uniparental Inheritance (Bivalvia: Unionida).</title>
        <authorList>
            <person name="Smith C.H."/>
        </authorList>
    </citation>
    <scope>NUCLEOTIDE SEQUENCE</scope>
    <source>
        <strain evidence="17">CHS0354</strain>
    </source>
</reference>
<dbReference type="Pfam" id="PF02375">
    <property type="entry name" value="JmjN"/>
    <property type="match status" value="1"/>
</dbReference>
<dbReference type="InterPro" id="IPR003349">
    <property type="entry name" value="JmjN"/>
</dbReference>
<evidence type="ECO:0000256" key="8">
    <source>
        <dbReference type="ARBA" id="ARBA00022833"/>
    </source>
</evidence>
<keyword evidence="7" id="KW-0863">Zinc-finger</keyword>
<dbReference type="Proteomes" id="UP001195483">
    <property type="component" value="Unassembled WGS sequence"/>
</dbReference>
<keyword evidence="5" id="KW-0479">Metal-binding</keyword>
<keyword evidence="9" id="KW-0156">Chromatin regulator</keyword>
<organism evidence="17 18">
    <name type="scientific">Potamilus streckersoni</name>
    <dbReference type="NCBI Taxonomy" id="2493646"/>
    <lineage>
        <taxon>Eukaryota</taxon>
        <taxon>Metazoa</taxon>
        <taxon>Spiralia</taxon>
        <taxon>Lophotrochozoa</taxon>
        <taxon>Mollusca</taxon>
        <taxon>Bivalvia</taxon>
        <taxon>Autobranchia</taxon>
        <taxon>Heteroconchia</taxon>
        <taxon>Palaeoheterodonta</taxon>
        <taxon>Unionida</taxon>
        <taxon>Unionoidea</taxon>
        <taxon>Unionidae</taxon>
        <taxon>Ambleminae</taxon>
        <taxon>Lampsilini</taxon>
        <taxon>Potamilus</taxon>
    </lineage>
</organism>
<evidence type="ECO:0000259" key="16">
    <source>
        <dbReference type="PROSITE" id="PS51183"/>
    </source>
</evidence>
<keyword evidence="18" id="KW-1185">Reference proteome</keyword>
<accession>A0AAE0WDC5</accession>
<evidence type="ECO:0000256" key="7">
    <source>
        <dbReference type="ARBA" id="ARBA00022771"/>
    </source>
</evidence>
<evidence type="ECO:0000256" key="9">
    <source>
        <dbReference type="ARBA" id="ARBA00022853"/>
    </source>
</evidence>
<evidence type="ECO:0000256" key="6">
    <source>
        <dbReference type="ARBA" id="ARBA00022737"/>
    </source>
</evidence>
<dbReference type="GO" id="GO:0000785">
    <property type="term" value="C:chromatin"/>
    <property type="evidence" value="ECO:0007669"/>
    <property type="project" value="TreeGrafter"/>
</dbReference>
<dbReference type="SUPFAM" id="SSF46774">
    <property type="entry name" value="ARID-like"/>
    <property type="match status" value="1"/>
</dbReference>
<reference evidence="17" key="2">
    <citation type="journal article" date="2021" name="Genome Biol. Evol.">
        <title>Developing a high-quality reference genome for a parasitic bivalve with doubly uniparental inheritance (Bivalvia: Unionida).</title>
        <authorList>
            <person name="Smith C.H."/>
        </authorList>
    </citation>
    <scope>NUCLEOTIDE SEQUENCE</scope>
    <source>
        <strain evidence="17">CHS0354</strain>
        <tissue evidence="17">Mantle</tissue>
    </source>
</reference>
<comment type="similarity">
    <text evidence="3">Belongs to the JARID1 histone demethylase family.</text>
</comment>
<dbReference type="EMBL" id="JAEAOA010000587">
    <property type="protein sequence ID" value="KAK3610531.1"/>
    <property type="molecule type" value="Genomic_DNA"/>
</dbReference>
<dbReference type="SMART" id="SM00501">
    <property type="entry name" value="BRIGHT"/>
    <property type="match status" value="1"/>
</dbReference>
<gene>
    <name evidence="17" type="ORF">CHS0354_008964</name>
</gene>
<dbReference type="InterPro" id="IPR036431">
    <property type="entry name" value="ARID_dom_sf"/>
</dbReference>
<comment type="subcellular location">
    <subcellularLocation>
        <location evidence="2">Nucleus</location>
    </subcellularLocation>
</comment>
<keyword evidence="11" id="KW-0560">Oxidoreductase</keyword>
<dbReference type="GO" id="GO:0003677">
    <property type="term" value="F:DNA binding"/>
    <property type="evidence" value="ECO:0007669"/>
    <property type="project" value="InterPro"/>
</dbReference>
<evidence type="ECO:0000256" key="2">
    <source>
        <dbReference type="ARBA" id="ARBA00004123"/>
    </source>
</evidence>
<reference evidence="17" key="3">
    <citation type="submission" date="2023-05" db="EMBL/GenBank/DDBJ databases">
        <authorList>
            <person name="Smith C.H."/>
        </authorList>
    </citation>
    <scope>NUCLEOTIDE SEQUENCE</scope>
    <source>
        <strain evidence="17">CHS0354</strain>
        <tissue evidence="17">Mantle</tissue>
    </source>
</reference>
<evidence type="ECO:0000259" key="15">
    <source>
        <dbReference type="PROSITE" id="PS51011"/>
    </source>
</evidence>
<evidence type="ECO:0000256" key="1">
    <source>
        <dbReference type="ARBA" id="ARBA00001954"/>
    </source>
</evidence>
<feature type="domain" description="ARID" evidence="15">
    <location>
        <begin position="82"/>
        <end position="172"/>
    </location>
</feature>
<comment type="caution">
    <text evidence="17">The sequence shown here is derived from an EMBL/GenBank/DDBJ whole genome shotgun (WGS) entry which is preliminary data.</text>
</comment>
<evidence type="ECO:0000256" key="12">
    <source>
        <dbReference type="ARBA" id="ARBA00023004"/>
    </source>
</evidence>
<dbReference type="PANTHER" id="PTHR10694:SF33">
    <property type="entry name" value="LYSINE-SPECIFIC DEMETHYLASE 5"/>
    <property type="match status" value="1"/>
</dbReference>
<dbReference type="SMART" id="SM00545">
    <property type="entry name" value="JmjN"/>
    <property type="match status" value="1"/>
</dbReference>
<name>A0AAE0WDC5_9BIVA</name>